<reference evidence="2" key="1">
    <citation type="submission" date="2021-02" db="EMBL/GenBank/DDBJ databases">
        <authorList>
            <person name="Nowell W R."/>
        </authorList>
    </citation>
    <scope>NUCLEOTIDE SEQUENCE</scope>
</reference>
<dbReference type="EMBL" id="CAJNOJ010000190">
    <property type="protein sequence ID" value="CAF1267829.1"/>
    <property type="molecule type" value="Genomic_DNA"/>
</dbReference>
<feature type="compositionally biased region" description="Basic residues" evidence="1">
    <location>
        <begin position="288"/>
        <end position="298"/>
    </location>
</feature>
<dbReference type="InterPro" id="IPR032675">
    <property type="entry name" value="LRR_dom_sf"/>
</dbReference>
<dbReference type="InterPro" id="IPR001611">
    <property type="entry name" value="Leu-rich_rpt"/>
</dbReference>
<name>A0A815BB74_ADIRI</name>
<proteinExistence type="predicted"/>
<dbReference type="Proteomes" id="UP000663852">
    <property type="component" value="Unassembled WGS sequence"/>
</dbReference>
<comment type="caution">
    <text evidence="2">The sequence shown here is derived from an EMBL/GenBank/DDBJ whole genome shotgun (WGS) entry which is preliminary data.</text>
</comment>
<organism evidence="2 3">
    <name type="scientific">Adineta ricciae</name>
    <name type="common">Rotifer</name>
    <dbReference type="NCBI Taxonomy" id="249248"/>
    <lineage>
        <taxon>Eukaryota</taxon>
        <taxon>Metazoa</taxon>
        <taxon>Spiralia</taxon>
        <taxon>Gnathifera</taxon>
        <taxon>Rotifera</taxon>
        <taxon>Eurotatoria</taxon>
        <taxon>Bdelloidea</taxon>
        <taxon>Adinetida</taxon>
        <taxon>Adinetidae</taxon>
        <taxon>Adineta</taxon>
    </lineage>
</organism>
<evidence type="ECO:0000256" key="1">
    <source>
        <dbReference type="SAM" id="MobiDB-lite"/>
    </source>
</evidence>
<dbReference type="AlphaFoldDB" id="A0A815BB74"/>
<evidence type="ECO:0000313" key="3">
    <source>
        <dbReference type="Proteomes" id="UP000663852"/>
    </source>
</evidence>
<dbReference type="Pfam" id="PF13516">
    <property type="entry name" value="LRR_6"/>
    <property type="match status" value="2"/>
</dbReference>
<accession>A0A815BB74</accession>
<dbReference type="SMART" id="SM00368">
    <property type="entry name" value="LRR_RI"/>
    <property type="match status" value="4"/>
</dbReference>
<gene>
    <name evidence="2" type="ORF">EDS130_LOCUS28868</name>
</gene>
<dbReference type="OrthoDB" id="120976at2759"/>
<evidence type="ECO:0000313" key="2">
    <source>
        <dbReference type="EMBL" id="CAF1267829.1"/>
    </source>
</evidence>
<sequence length="416" mass="47151">MPEGKKKKPTRQNTEVIEQNTKSLRGLLKCYKEKSVEANSVPCTEVTKVIRSLIEDGEGGLLREVFLRPIPLKKPVEPSDESTANAEPIPIPQTHVRPLVRALIATRNETIKVFCVWNLCMDLMDCIDLNAYLRLPTTYVQTLILNDCLLQPYSLSRLTLDYFIYGTLRIVNLDFNEFGDEGCSILCSNLLKNHGIFRLSLTYCDIGPDSGKALGELLVQSAVRELYLDGNRLGCIGANDLIKSLVVECEKVLSDKRDRIRAENELKAQEALLREQQGLPPEPVVGEKKKKKKKKKKKQLDEEFPPYGPIVSKLHLFDNEIDCLQPNGLTIVQETINTYARLIEISEDLEELDLDENVIGHVCGGILLDALKARKENKLKKIRINVSEKIDQYVFADILKLSAKLKKKRKRAKKKK</sequence>
<dbReference type="Gene3D" id="3.80.10.10">
    <property type="entry name" value="Ribonuclease Inhibitor"/>
    <property type="match status" value="1"/>
</dbReference>
<protein>
    <submittedName>
        <fullName evidence="2">Uncharacterized protein</fullName>
    </submittedName>
</protein>
<dbReference type="SUPFAM" id="SSF52047">
    <property type="entry name" value="RNI-like"/>
    <property type="match status" value="1"/>
</dbReference>
<feature type="region of interest" description="Disordered" evidence="1">
    <location>
        <begin position="279"/>
        <end position="300"/>
    </location>
</feature>